<evidence type="ECO:0000256" key="2">
    <source>
        <dbReference type="SAM" id="SignalP"/>
    </source>
</evidence>
<evidence type="ECO:0000256" key="1">
    <source>
        <dbReference type="SAM" id="MobiDB-lite"/>
    </source>
</evidence>
<feature type="signal peptide" evidence="2">
    <location>
        <begin position="1"/>
        <end position="28"/>
    </location>
</feature>
<feature type="compositionally biased region" description="Low complexity" evidence="1">
    <location>
        <begin position="103"/>
        <end position="115"/>
    </location>
</feature>
<dbReference type="EMBL" id="CM017321">
    <property type="protein sequence ID" value="KAE7996500.1"/>
    <property type="molecule type" value="Genomic_DNA"/>
</dbReference>
<proteinExistence type="predicted"/>
<gene>
    <name evidence="3" type="ORF">FH972_001215</name>
</gene>
<feature type="region of interest" description="Disordered" evidence="1">
    <location>
        <begin position="101"/>
        <end position="121"/>
    </location>
</feature>
<accession>A0A5N6QE89</accession>
<dbReference type="OrthoDB" id="1751069at2759"/>
<sequence>MAKSDQLKPLHLATMLLFACLIISSSSARPLNVPQNLAAGEPALYLALPADSAVVVAFPLEKDGSSQAVFPCEMEEFSKPKAAFPASPRLAGKYGPMVLTMLPKGSRPSSGPSKGTNSVHN</sequence>
<feature type="chain" id="PRO_5024312167" description="BURP domain-containing protein" evidence="2">
    <location>
        <begin position="29"/>
        <end position="121"/>
    </location>
</feature>
<dbReference type="PROSITE" id="PS51257">
    <property type="entry name" value="PROKAR_LIPOPROTEIN"/>
    <property type="match status" value="1"/>
</dbReference>
<evidence type="ECO:0000313" key="4">
    <source>
        <dbReference type="Proteomes" id="UP000327013"/>
    </source>
</evidence>
<evidence type="ECO:0000313" key="3">
    <source>
        <dbReference type="EMBL" id="KAE7996500.1"/>
    </source>
</evidence>
<dbReference type="Proteomes" id="UP000327013">
    <property type="component" value="Chromosome 1"/>
</dbReference>
<keyword evidence="2" id="KW-0732">Signal</keyword>
<organism evidence="3 4">
    <name type="scientific">Carpinus fangiana</name>
    <dbReference type="NCBI Taxonomy" id="176857"/>
    <lineage>
        <taxon>Eukaryota</taxon>
        <taxon>Viridiplantae</taxon>
        <taxon>Streptophyta</taxon>
        <taxon>Embryophyta</taxon>
        <taxon>Tracheophyta</taxon>
        <taxon>Spermatophyta</taxon>
        <taxon>Magnoliopsida</taxon>
        <taxon>eudicotyledons</taxon>
        <taxon>Gunneridae</taxon>
        <taxon>Pentapetalae</taxon>
        <taxon>rosids</taxon>
        <taxon>fabids</taxon>
        <taxon>Fagales</taxon>
        <taxon>Betulaceae</taxon>
        <taxon>Carpinus</taxon>
    </lineage>
</organism>
<keyword evidence="4" id="KW-1185">Reference proteome</keyword>
<name>A0A5N6QE89_9ROSI</name>
<evidence type="ECO:0008006" key="5">
    <source>
        <dbReference type="Google" id="ProtNLM"/>
    </source>
</evidence>
<reference evidence="3 4" key="1">
    <citation type="submission" date="2019-06" db="EMBL/GenBank/DDBJ databases">
        <title>A chromosomal-level reference genome of Carpinus fangiana (Coryloideae, Betulaceae).</title>
        <authorList>
            <person name="Yang X."/>
            <person name="Wang Z."/>
            <person name="Zhang L."/>
            <person name="Hao G."/>
            <person name="Liu J."/>
            <person name="Yang Y."/>
        </authorList>
    </citation>
    <scope>NUCLEOTIDE SEQUENCE [LARGE SCALE GENOMIC DNA]</scope>
    <source>
        <strain evidence="3">Cfa_2016G</strain>
        <tissue evidence="3">Leaf</tissue>
    </source>
</reference>
<dbReference type="AlphaFoldDB" id="A0A5N6QE89"/>
<protein>
    <recommendedName>
        <fullName evidence="5">BURP domain-containing protein</fullName>
    </recommendedName>
</protein>